<proteinExistence type="predicted"/>
<feature type="transmembrane region" description="Helical" evidence="2">
    <location>
        <begin position="279"/>
        <end position="296"/>
    </location>
</feature>
<feature type="compositionally biased region" description="Gly residues" evidence="1">
    <location>
        <begin position="1"/>
        <end position="10"/>
    </location>
</feature>
<feature type="transmembrane region" description="Helical" evidence="2">
    <location>
        <begin position="252"/>
        <end position="273"/>
    </location>
</feature>
<dbReference type="Proteomes" id="UP000070134">
    <property type="component" value="Chromosome"/>
</dbReference>
<feature type="transmembrane region" description="Helical" evidence="2">
    <location>
        <begin position="763"/>
        <end position="782"/>
    </location>
</feature>
<keyword evidence="2" id="KW-1133">Transmembrane helix</keyword>
<dbReference type="PATRIC" id="fig|37927.3.peg.3106"/>
<feature type="transmembrane region" description="Helical" evidence="2">
    <location>
        <begin position="1352"/>
        <end position="1373"/>
    </location>
</feature>
<organism evidence="3 4">
    <name type="scientific">Sinomonas atrocyanea</name>
    <dbReference type="NCBI Taxonomy" id="37927"/>
    <lineage>
        <taxon>Bacteria</taxon>
        <taxon>Bacillati</taxon>
        <taxon>Actinomycetota</taxon>
        <taxon>Actinomycetes</taxon>
        <taxon>Micrococcales</taxon>
        <taxon>Micrococcaceae</taxon>
        <taxon>Sinomonas</taxon>
    </lineage>
</organism>
<feature type="transmembrane region" description="Helical" evidence="2">
    <location>
        <begin position="1172"/>
        <end position="1192"/>
    </location>
</feature>
<feature type="compositionally biased region" description="Low complexity" evidence="1">
    <location>
        <begin position="25"/>
        <end position="39"/>
    </location>
</feature>
<name>A0A127A2L5_9MICC</name>
<feature type="transmembrane region" description="Helical" evidence="2">
    <location>
        <begin position="630"/>
        <end position="651"/>
    </location>
</feature>
<keyword evidence="2" id="KW-0812">Transmembrane</keyword>
<feature type="transmembrane region" description="Helical" evidence="2">
    <location>
        <begin position="331"/>
        <end position="351"/>
    </location>
</feature>
<evidence type="ECO:0000256" key="2">
    <source>
        <dbReference type="SAM" id="Phobius"/>
    </source>
</evidence>
<reference evidence="3 4" key="1">
    <citation type="submission" date="2016-02" db="EMBL/GenBank/DDBJ databases">
        <title>Complete genome of Sinomonas atrocyanea KCTC 3377.</title>
        <authorList>
            <person name="Kim K.M."/>
        </authorList>
    </citation>
    <scope>NUCLEOTIDE SEQUENCE [LARGE SCALE GENOMIC DNA]</scope>
    <source>
        <strain evidence="3 4">KCTC 3377</strain>
    </source>
</reference>
<feature type="transmembrane region" description="Helical" evidence="2">
    <location>
        <begin position="363"/>
        <end position="381"/>
    </location>
</feature>
<feature type="transmembrane region" description="Helical" evidence="2">
    <location>
        <begin position="1149"/>
        <end position="1166"/>
    </location>
</feature>
<protein>
    <submittedName>
        <fullName evidence="3">Uncharacterized protein</fullName>
    </submittedName>
</protein>
<feature type="transmembrane region" description="Helical" evidence="2">
    <location>
        <begin position="387"/>
        <end position="404"/>
    </location>
</feature>
<feature type="transmembrane region" description="Helical" evidence="2">
    <location>
        <begin position="702"/>
        <end position="727"/>
    </location>
</feature>
<gene>
    <name evidence="3" type="ORF">SA2016_3025</name>
</gene>
<dbReference type="KEGG" id="satk:SA2016_3025"/>
<feature type="region of interest" description="Disordered" evidence="1">
    <location>
        <begin position="147"/>
        <end position="186"/>
    </location>
</feature>
<feature type="transmembrane region" description="Helical" evidence="2">
    <location>
        <begin position="447"/>
        <end position="469"/>
    </location>
</feature>
<dbReference type="STRING" id="37927.SA2016_3025"/>
<feature type="transmembrane region" description="Helical" evidence="2">
    <location>
        <begin position="1079"/>
        <end position="1097"/>
    </location>
</feature>
<evidence type="ECO:0000256" key="1">
    <source>
        <dbReference type="SAM" id="MobiDB-lite"/>
    </source>
</evidence>
<feature type="transmembrane region" description="Helical" evidence="2">
    <location>
        <begin position="601"/>
        <end position="624"/>
    </location>
</feature>
<feature type="transmembrane region" description="Helical" evidence="2">
    <location>
        <begin position="220"/>
        <end position="240"/>
    </location>
</feature>
<feature type="transmembrane region" description="Helical" evidence="2">
    <location>
        <begin position="1302"/>
        <end position="1319"/>
    </location>
</feature>
<feature type="transmembrane region" description="Helical" evidence="2">
    <location>
        <begin position="303"/>
        <end position="319"/>
    </location>
</feature>
<feature type="transmembrane region" description="Helical" evidence="2">
    <location>
        <begin position="1026"/>
        <end position="1046"/>
    </location>
</feature>
<feature type="compositionally biased region" description="Low complexity" evidence="1">
    <location>
        <begin position="87"/>
        <end position="101"/>
    </location>
</feature>
<feature type="transmembrane region" description="Helical" evidence="2">
    <location>
        <begin position="1408"/>
        <end position="1425"/>
    </location>
</feature>
<feature type="transmembrane region" description="Helical" evidence="2">
    <location>
        <begin position="194"/>
        <end position="214"/>
    </location>
</feature>
<feature type="region of interest" description="Disordered" evidence="1">
    <location>
        <begin position="85"/>
        <end position="134"/>
    </location>
</feature>
<feature type="transmembrane region" description="Helical" evidence="2">
    <location>
        <begin position="1052"/>
        <end position="1072"/>
    </location>
</feature>
<feature type="transmembrane region" description="Helical" evidence="2">
    <location>
        <begin position="1232"/>
        <end position="1254"/>
    </location>
</feature>
<feature type="transmembrane region" description="Helical" evidence="2">
    <location>
        <begin position="663"/>
        <end position="682"/>
    </location>
</feature>
<sequence length="1479" mass="150991">MDSRPTGGGAVEAAVGAREAGHGAPGEADPAGGASPSGEYAAGRAEGYTAGQSAGYAAGYAEGHRAGYFEGHRAGWEYAVHGPAAPPDAAARPEAPAAVRAQSPEVDPAPAGAPVKHGAAAEPGPKTPPAEGVASATWLTTIRRQWPVGPDTGAPESSPVQGRLRATSAPEGASADQVAEEAARRRERRGVQSANIALYAAALLIVAAAGLFLSSSVAESLRLAGLAGVTALFYTAGLVVHAKFVRLRPAAVAFAGTGLALLPVTGLGLDIVVLHDASLSWLITSAVGLVAFGFAALRLESRVLVFLSLTFLFSAAWSGTEVLGGALAADFAALIAAAALLAVVSATAPRWVPPLFLQPVARLHPWVVPSTFVAATVAAGTLERGQYPLLTLAMGIYLAAQSFLADGRLTRRLSWWGARAAAAVAAGVGAAQAVDAGFAFGSERWPATAAGAVAASAAIAAMTLAAAALGSARAGSLGLPPRIDRAEQVIATVLQAGLVAVASASGGPLTREPAFAAAALLAVTAQLVAWRWGRQAEWLPVVAFVEALLVRLEAWPLAWLLMLGFSYFAARAAWPSAGWWRLAEHEPDDVGRVWERVHFVAAARLASIPTAAAVVAAVLAGTAVPSPARVTAVAFGIATAAAVQLAVTGVLGAVGQREFLPRAMVWMLGACALISVAVVGVADMRFSQGTAPGPRIGGPVAVSPLLGPAVSVLCAGIAALAVGLYLVRPPRAGRLSVGEVAPATLLGLLALELYAFARGSLALPVLPILNSVLVLATAVLGASAWRAAARLRRWSYIWLARTAATLLAAGIFWELQLHGWSPTVAGQPVTLADAMVAVIIVQVFVPLAVELRGRRTGQPLPWALGDATVVLAAAVPGTAGAALGVGTATPDTVSTVGSVLVLALAVSAALTGAVLRFRRGSVAVAPAALVLTGLLAAPDLRLLELLAALFAVFSAAMVYLAPQTASKGAHLVAARALPVALAALVAQDATASPTWVSVVLAAGLAAQHLVRQLLRDAAARLPFQEAAYWSGLVGQLALPFAYLFTARQGAEGGRWVVLLEAALVVVSVLGTLRAHPAAGYLGAAALLFGVVALGPLLRFQPGQVLVEPLLGGTAVALVLVAVALLHIVGMARWEHGRPEHGLQAGSLGAWPWSAAAGAFGAAAVLASVPERLWVSGVAIGACAAVLLAASYVWRGVPAVLSATFPLGVLLTLPAGTSVAHDLVEGFAPAWQVPAQVLMGTLTPAAIGLALRWSARWPGDAGRRLETAARFAAEPIRRWSLAGVAAAALVLSARAAWDPPAVVLVPVLAAALVAMVVPELPARVRRLGLEAGVVLLVAAVQRAVFAGDEEPSAFWLAQWYAVGAAVIALLRYYVGRQVRAARIWLEGSAALLSLSGIWVAATAGDNAQQVWLLIAFAVLTLAGLVLGERRFTAWGAVGVVACVLWSVRAYVYALLGILGLALIAAAVWWLERRPRGTLLR</sequence>
<feature type="region of interest" description="Disordered" evidence="1">
    <location>
        <begin position="1"/>
        <end position="41"/>
    </location>
</feature>
<evidence type="ECO:0000313" key="3">
    <source>
        <dbReference type="EMBL" id="AMM33690.1"/>
    </source>
</evidence>
<feature type="transmembrane region" description="Helical" evidence="2">
    <location>
        <begin position="861"/>
        <end position="883"/>
    </location>
</feature>
<feature type="transmembrane region" description="Helical" evidence="2">
    <location>
        <begin position="1326"/>
        <end position="1346"/>
    </location>
</feature>
<feature type="transmembrane region" description="Helical" evidence="2">
    <location>
        <begin position="739"/>
        <end position="757"/>
    </location>
</feature>
<feature type="transmembrane region" description="Helical" evidence="2">
    <location>
        <begin position="943"/>
        <end position="961"/>
    </location>
</feature>
<feature type="transmembrane region" description="Helical" evidence="2">
    <location>
        <begin position="1109"/>
        <end position="1128"/>
    </location>
</feature>
<feature type="transmembrane region" description="Helical" evidence="2">
    <location>
        <begin position="895"/>
        <end position="915"/>
    </location>
</feature>
<feature type="transmembrane region" description="Helical" evidence="2">
    <location>
        <begin position="1275"/>
        <end position="1296"/>
    </location>
</feature>
<accession>A0A127A2L5</accession>
<feature type="transmembrane region" description="Helical" evidence="2">
    <location>
        <begin position="920"/>
        <end position="937"/>
    </location>
</feature>
<feature type="transmembrane region" description="Helical" evidence="2">
    <location>
        <begin position="794"/>
        <end position="813"/>
    </location>
</feature>
<keyword evidence="2" id="KW-0472">Membrane</keyword>
<evidence type="ECO:0000313" key="4">
    <source>
        <dbReference type="Proteomes" id="UP000070134"/>
    </source>
</evidence>
<feature type="transmembrane region" description="Helical" evidence="2">
    <location>
        <begin position="1199"/>
        <end position="1220"/>
    </location>
</feature>
<keyword evidence="4" id="KW-1185">Reference proteome</keyword>
<feature type="transmembrane region" description="Helical" evidence="2">
    <location>
        <begin position="416"/>
        <end position="441"/>
    </location>
</feature>
<feature type="transmembrane region" description="Helical" evidence="2">
    <location>
        <begin position="1382"/>
        <end position="1402"/>
    </location>
</feature>
<feature type="transmembrane region" description="Helical" evidence="2">
    <location>
        <begin position="1452"/>
        <end position="1469"/>
    </location>
</feature>
<dbReference type="EMBL" id="CP014518">
    <property type="protein sequence ID" value="AMM33690.1"/>
    <property type="molecule type" value="Genomic_DNA"/>
</dbReference>
<feature type="transmembrane region" description="Helical" evidence="2">
    <location>
        <begin position="825"/>
        <end position="849"/>
    </location>
</feature>